<dbReference type="InterPro" id="IPR001789">
    <property type="entry name" value="Sig_transdc_resp-reg_receiver"/>
</dbReference>
<sequence length="743" mass="83063">MISKQTFIYTQLMQHSPQTPGNKRKGNRALLFRYALLALLITALTAILLIRFFQQQQYKKLHAAVEELAETRQQKDWIGDAIQNMYAAENHFRFFTLTYQNAYFARYSDALRNVSADLDSLEQHQQREAGLGKLLATKRARSDIFIRIKRSTDSLIAMTAGWDTTRERNLLRPLTAMPFKHHVQVDTIRNSYTATRAGKKKKLFGRIADAVANKNNAATDSAASTSIVKTTVSDARSKQYNEQQLQKIHAYYTDLFRKVSAGQANLNRHEYEMVAANDRMLKTLQTDLQALKHDETEALAQRQQAQAADIGILLARWNRDTLGGTVLIVLLLALVLALIYSSYRISARLNVARLEALRFSKLKSDFVSNMSHEIRTPLSSVIGFTEQLKNTALQGEQEEMVDAIQLSSSMLLSVVNNVLDFSKLEEGKLQLEAVPFSPRQVVEEVSKGMQVQAEQKNIELRERFGFAGGEMVEGDAFRLKQVLVNLVSNAVKFTPVGGSVLIDAVLFSQNGRRILEVAVKDSGIGMSGQQLKQIFEEYTQLPVVNAEPGAPKGSGLGLAIVKKIVDLHHGTVQVDSKPGEGSTFRVTLPYKTAVLTPVQATIPAPTVPAAPPHISRALIVEDNLLNRRLLEIILERLNIAYATATNGIEGLQMMKEQHFDIVFTDIAMPEMDGLEMVRHIRRLPDTIKAGTPIIAITGNAVKEELDLYMRSGFTSYILKPFRETEVVEKINATRKNGKLSKQE</sequence>
<dbReference type="CDD" id="cd00082">
    <property type="entry name" value="HisKA"/>
    <property type="match status" value="1"/>
</dbReference>
<feature type="transmembrane region" description="Helical" evidence="6">
    <location>
        <begin position="31"/>
        <end position="53"/>
    </location>
</feature>
<dbReference type="SMART" id="SM00387">
    <property type="entry name" value="HATPase_c"/>
    <property type="match status" value="1"/>
</dbReference>
<evidence type="ECO:0000256" key="3">
    <source>
        <dbReference type="ARBA" id="ARBA00022553"/>
    </source>
</evidence>
<dbReference type="InterPro" id="IPR050956">
    <property type="entry name" value="2C_system_His_kinase"/>
</dbReference>
<dbReference type="SUPFAM" id="SSF47384">
    <property type="entry name" value="Homodimeric domain of signal transducing histidine kinase"/>
    <property type="match status" value="1"/>
</dbReference>
<evidence type="ECO:0000259" key="7">
    <source>
        <dbReference type="PROSITE" id="PS50109"/>
    </source>
</evidence>
<dbReference type="SUPFAM" id="SSF52172">
    <property type="entry name" value="CheY-like"/>
    <property type="match status" value="1"/>
</dbReference>
<dbReference type="SMART" id="SM00448">
    <property type="entry name" value="REC"/>
    <property type="match status" value="1"/>
</dbReference>
<dbReference type="EMBL" id="RPDH01000002">
    <property type="protein sequence ID" value="RPE08607.1"/>
    <property type="molecule type" value="Genomic_DNA"/>
</dbReference>
<dbReference type="CDD" id="cd17546">
    <property type="entry name" value="REC_hyHK_CKI1_RcsC-like"/>
    <property type="match status" value="1"/>
</dbReference>
<dbReference type="InterPro" id="IPR003661">
    <property type="entry name" value="HisK_dim/P_dom"/>
</dbReference>
<evidence type="ECO:0000259" key="8">
    <source>
        <dbReference type="PROSITE" id="PS50110"/>
    </source>
</evidence>
<dbReference type="InterPro" id="IPR004358">
    <property type="entry name" value="Sig_transdc_His_kin-like_C"/>
</dbReference>
<dbReference type="PANTHER" id="PTHR43719">
    <property type="entry name" value="TWO-COMPONENT HISTIDINE KINASE"/>
    <property type="match status" value="1"/>
</dbReference>
<feature type="transmembrane region" description="Helical" evidence="6">
    <location>
        <begin position="322"/>
        <end position="343"/>
    </location>
</feature>
<dbReference type="Pfam" id="PF00072">
    <property type="entry name" value="Response_reg"/>
    <property type="match status" value="1"/>
</dbReference>
<feature type="coiled-coil region" evidence="5">
    <location>
        <begin position="281"/>
        <end position="308"/>
    </location>
</feature>
<keyword evidence="10" id="KW-1185">Reference proteome</keyword>
<dbReference type="PANTHER" id="PTHR43719:SF28">
    <property type="entry name" value="PEROXIDE STRESS-ACTIVATED HISTIDINE KINASE MAK1-RELATED"/>
    <property type="match status" value="1"/>
</dbReference>
<dbReference type="Pfam" id="PF02518">
    <property type="entry name" value="HATPase_c"/>
    <property type="match status" value="1"/>
</dbReference>
<reference evidence="9 10" key="1">
    <citation type="submission" date="2018-11" db="EMBL/GenBank/DDBJ databases">
        <title>Chitinophaga lutea sp.nov., isolate from arsenic contaminated soil.</title>
        <authorList>
            <person name="Zong Y."/>
        </authorList>
    </citation>
    <scope>NUCLEOTIDE SEQUENCE [LARGE SCALE GENOMIC DNA]</scope>
    <source>
        <strain evidence="9 10">ZY74</strain>
    </source>
</reference>
<evidence type="ECO:0000256" key="4">
    <source>
        <dbReference type="PROSITE-ProRule" id="PRU00169"/>
    </source>
</evidence>
<keyword evidence="6" id="KW-1133">Transmembrane helix</keyword>
<keyword evidence="6" id="KW-0472">Membrane</keyword>
<keyword evidence="6" id="KW-0812">Transmembrane</keyword>
<dbReference type="Gene3D" id="1.10.287.130">
    <property type="match status" value="1"/>
</dbReference>
<dbReference type="GO" id="GO:0000155">
    <property type="term" value="F:phosphorelay sensor kinase activity"/>
    <property type="evidence" value="ECO:0007669"/>
    <property type="project" value="InterPro"/>
</dbReference>
<dbReference type="FunFam" id="3.30.565.10:FF:000010">
    <property type="entry name" value="Sensor histidine kinase RcsC"/>
    <property type="match status" value="1"/>
</dbReference>
<dbReference type="AlphaFoldDB" id="A0A3N4PX10"/>
<dbReference type="Pfam" id="PF00512">
    <property type="entry name" value="HisKA"/>
    <property type="match status" value="1"/>
</dbReference>
<dbReference type="InterPro" id="IPR036097">
    <property type="entry name" value="HisK_dim/P_sf"/>
</dbReference>
<proteinExistence type="predicted"/>
<accession>A0A3N4PX10</accession>
<evidence type="ECO:0000256" key="5">
    <source>
        <dbReference type="SAM" id="Coils"/>
    </source>
</evidence>
<dbReference type="InterPro" id="IPR003594">
    <property type="entry name" value="HATPase_dom"/>
</dbReference>
<comment type="catalytic activity">
    <reaction evidence="1">
        <text>ATP + protein L-histidine = ADP + protein N-phospho-L-histidine.</text>
        <dbReference type="EC" id="2.7.13.3"/>
    </reaction>
</comment>
<evidence type="ECO:0000313" key="9">
    <source>
        <dbReference type="EMBL" id="RPE08607.1"/>
    </source>
</evidence>
<dbReference type="InterPro" id="IPR011006">
    <property type="entry name" value="CheY-like_superfamily"/>
</dbReference>
<dbReference type="Gene3D" id="3.40.50.2300">
    <property type="match status" value="1"/>
</dbReference>
<comment type="caution">
    <text evidence="9">The sequence shown here is derived from an EMBL/GenBank/DDBJ whole genome shotgun (WGS) entry which is preliminary data.</text>
</comment>
<evidence type="ECO:0000313" key="10">
    <source>
        <dbReference type="Proteomes" id="UP000278351"/>
    </source>
</evidence>
<feature type="modified residue" description="4-aspartylphosphate" evidence="4">
    <location>
        <position position="665"/>
    </location>
</feature>
<dbReference type="PRINTS" id="PR00344">
    <property type="entry name" value="BCTRLSENSOR"/>
</dbReference>
<dbReference type="PROSITE" id="PS50110">
    <property type="entry name" value="RESPONSE_REGULATORY"/>
    <property type="match status" value="1"/>
</dbReference>
<feature type="domain" description="Histidine kinase" evidence="7">
    <location>
        <begin position="369"/>
        <end position="592"/>
    </location>
</feature>
<dbReference type="PROSITE" id="PS50109">
    <property type="entry name" value="HIS_KIN"/>
    <property type="match status" value="1"/>
</dbReference>
<dbReference type="EC" id="2.7.13.3" evidence="2"/>
<dbReference type="InterPro" id="IPR005467">
    <property type="entry name" value="His_kinase_dom"/>
</dbReference>
<dbReference type="Gene3D" id="3.30.565.10">
    <property type="entry name" value="Histidine kinase-like ATPase, C-terminal domain"/>
    <property type="match status" value="1"/>
</dbReference>
<gene>
    <name evidence="9" type="ORF">EGT74_16330</name>
</gene>
<organism evidence="9 10">
    <name type="scientific">Chitinophaga lutea</name>
    <dbReference type="NCBI Taxonomy" id="2488634"/>
    <lineage>
        <taxon>Bacteria</taxon>
        <taxon>Pseudomonadati</taxon>
        <taxon>Bacteroidota</taxon>
        <taxon>Chitinophagia</taxon>
        <taxon>Chitinophagales</taxon>
        <taxon>Chitinophagaceae</taxon>
        <taxon>Chitinophaga</taxon>
    </lineage>
</organism>
<name>A0A3N4PX10_9BACT</name>
<dbReference type="Proteomes" id="UP000278351">
    <property type="component" value="Unassembled WGS sequence"/>
</dbReference>
<evidence type="ECO:0000256" key="2">
    <source>
        <dbReference type="ARBA" id="ARBA00012438"/>
    </source>
</evidence>
<evidence type="ECO:0000256" key="6">
    <source>
        <dbReference type="SAM" id="Phobius"/>
    </source>
</evidence>
<keyword evidence="5" id="KW-0175">Coiled coil</keyword>
<protein>
    <recommendedName>
        <fullName evidence="2">histidine kinase</fullName>
        <ecNumber evidence="2">2.7.13.3</ecNumber>
    </recommendedName>
</protein>
<evidence type="ECO:0000256" key="1">
    <source>
        <dbReference type="ARBA" id="ARBA00000085"/>
    </source>
</evidence>
<dbReference type="SUPFAM" id="SSF55874">
    <property type="entry name" value="ATPase domain of HSP90 chaperone/DNA topoisomerase II/histidine kinase"/>
    <property type="match status" value="1"/>
</dbReference>
<feature type="domain" description="Response regulatory" evidence="8">
    <location>
        <begin position="616"/>
        <end position="734"/>
    </location>
</feature>
<keyword evidence="3 4" id="KW-0597">Phosphoprotein</keyword>
<dbReference type="InterPro" id="IPR036890">
    <property type="entry name" value="HATPase_C_sf"/>
</dbReference>
<dbReference type="SMART" id="SM00388">
    <property type="entry name" value="HisKA"/>
    <property type="match status" value="1"/>
</dbReference>